<dbReference type="InterPro" id="IPR012337">
    <property type="entry name" value="RNaseH-like_sf"/>
</dbReference>
<proteinExistence type="predicted"/>
<sequence length="201" mass="22714">MRRVSGKRLSPLNRLGNEHRVLQGIGLVSCVYVNGETGHFWVYAFGGAKPYDYRLYDPAGDGQSKLDHVADMLKGVVYSKQLPFTTVLMDSWYATQKLMAQIDQLKKLYYCPLKVNRKVDDSGGSAPYVRVDELVWNAQDLQQGKQIKIRGFPKDKKVKLFRVTVSTHRTEFVATNDLTQADTDAAQDVCDVRWKPIGVSP</sequence>
<evidence type="ECO:0000313" key="1">
    <source>
        <dbReference type="EMBL" id="CAA9414483.1"/>
    </source>
</evidence>
<organism evidence="1">
    <name type="scientific">uncultured Leptolyngbya sp</name>
    <dbReference type="NCBI Taxonomy" id="332963"/>
    <lineage>
        <taxon>Bacteria</taxon>
        <taxon>Bacillati</taxon>
        <taxon>Cyanobacteriota</taxon>
        <taxon>Cyanophyceae</taxon>
        <taxon>Leptolyngbyales</taxon>
        <taxon>Leptolyngbyaceae</taxon>
        <taxon>Leptolyngbya group</taxon>
        <taxon>Leptolyngbya</taxon>
        <taxon>environmental samples</taxon>
    </lineage>
</organism>
<accession>A0A6J4PFC9</accession>
<name>A0A6J4PFC9_9CYAN</name>
<dbReference type="EMBL" id="CADCTY010002273">
    <property type="protein sequence ID" value="CAA9414483.1"/>
    <property type="molecule type" value="Genomic_DNA"/>
</dbReference>
<dbReference type="AlphaFoldDB" id="A0A6J4PFC9"/>
<gene>
    <name evidence="1" type="ORF">AVDCRST_MAG94-6616</name>
</gene>
<reference evidence="1" key="1">
    <citation type="submission" date="2020-02" db="EMBL/GenBank/DDBJ databases">
        <authorList>
            <person name="Meier V. D."/>
        </authorList>
    </citation>
    <scope>NUCLEOTIDE SEQUENCE</scope>
    <source>
        <strain evidence="1">AVDCRST_MAG94</strain>
    </source>
</reference>
<dbReference type="SUPFAM" id="SSF53098">
    <property type="entry name" value="Ribonuclease H-like"/>
    <property type="match status" value="1"/>
</dbReference>
<protein>
    <submittedName>
        <fullName evidence="1">Mobile element protein</fullName>
    </submittedName>
</protein>